<comment type="caution">
    <text evidence="2">The sequence shown here is derived from an EMBL/GenBank/DDBJ whole genome shotgun (WGS) entry which is preliminary data.</text>
</comment>
<name>A0A0F9DBB4_9ZZZZ</name>
<dbReference type="PANTHER" id="PTHR24095:SF14">
    <property type="entry name" value="ACETYL-COENZYME A SYNTHETASE 1"/>
    <property type="match status" value="1"/>
</dbReference>
<dbReference type="InterPro" id="IPR000873">
    <property type="entry name" value="AMP-dep_synth/lig_dom"/>
</dbReference>
<dbReference type="Gene3D" id="3.40.50.12780">
    <property type="entry name" value="N-terminal domain of ligase-like"/>
    <property type="match status" value="1"/>
</dbReference>
<dbReference type="GO" id="GO:0006085">
    <property type="term" value="P:acetyl-CoA biosynthetic process"/>
    <property type="evidence" value="ECO:0007669"/>
    <property type="project" value="TreeGrafter"/>
</dbReference>
<evidence type="ECO:0000313" key="2">
    <source>
        <dbReference type="EMBL" id="KKL58998.1"/>
    </source>
</evidence>
<proteinExistence type="predicted"/>
<protein>
    <recommendedName>
        <fullName evidence="1">AMP-dependent synthetase/ligase domain-containing protein</fullName>
    </recommendedName>
</protein>
<sequence length="212" mass="23140">DAEQVLYLLYTSGTTAKPKGIVHTTGGYLTGVATTHRLVFDIKPESDVFWCCADIGWVTGHSYTVYGPLANGCTSILYEGAPDYPDKDRWWDIVERYRCTVFYTAPTAIRAAMKWGRKHPDRHDLGSLRLLGSVGEPINPRAWLWYHEVIGAERCPIVDTWWQTETGHIMITPAPGIELLPLKPGAAGLPLPGMLPGVTPTAASGSSAASTT</sequence>
<feature type="non-terminal residue" evidence="2">
    <location>
        <position position="1"/>
    </location>
</feature>
<dbReference type="GO" id="GO:0003987">
    <property type="term" value="F:acetate-CoA ligase activity"/>
    <property type="evidence" value="ECO:0007669"/>
    <property type="project" value="TreeGrafter"/>
</dbReference>
<organism evidence="2">
    <name type="scientific">marine sediment metagenome</name>
    <dbReference type="NCBI Taxonomy" id="412755"/>
    <lineage>
        <taxon>unclassified sequences</taxon>
        <taxon>metagenomes</taxon>
        <taxon>ecological metagenomes</taxon>
    </lineage>
</organism>
<reference evidence="2" key="1">
    <citation type="journal article" date="2015" name="Nature">
        <title>Complex archaea that bridge the gap between prokaryotes and eukaryotes.</title>
        <authorList>
            <person name="Spang A."/>
            <person name="Saw J.H."/>
            <person name="Jorgensen S.L."/>
            <person name="Zaremba-Niedzwiedzka K."/>
            <person name="Martijn J."/>
            <person name="Lind A.E."/>
            <person name="van Eijk R."/>
            <person name="Schleper C."/>
            <person name="Guy L."/>
            <person name="Ettema T.J."/>
        </authorList>
    </citation>
    <scope>NUCLEOTIDE SEQUENCE</scope>
</reference>
<evidence type="ECO:0000259" key="1">
    <source>
        <dbReference type="Pfam" id="PF00501"/>
    </source>
</evidence>
<dbReference type="Pfam" id="PF00501">
    <property type="entry name" value="AMP-binding"/>
    <property type="match status" value="1"/>
</dbReference>
<accession>A0A0F9DBB4</accession>
<dbReference type="InterPro" id="IPR042099">
    <property type="entry name" value="ANL_N_sf"/>
</dbReference>
<dbReference type="EMBL" id="LAZR01029634">
    <property type="protein sequence ID" value="KKL58998.1"/>
    <property type="molecule type" value="Genomic_DNA"/>
</dbReference>
<feature type="domain" description="AMP-dependent synthetase/ligase" evidence="1">
    <location>
        <begin position="2"/>
        <end position="194"/>
    </location>
</feature>
<dbReference type="PANTHER" id="PTHR24095">
    <property type="entry name" value="ACETYL-COENZYME A SYNTHETASE"/>
    <property type="match status" value="1"/>
</dbReference>
<dbReference type="SUPFAM" id="SSF56801">
    <property type="entry name" value="Acetyl-CoA synthetase-like"/>
    <property type="match status" value="1"/>
</dbReference>
<dbReference type="AlphaFoldDB" id="A0A0F9DBB4"/>
<gene>
    <name evidence="2" type="ORF">LCGC14_2219780</name>
</gene>